<name>A0AAD5IYK4_ACENE</name>
<keyword evidence="3" id="KW-1185">Reference proteome</keyword>
<evidence type="ECO:0000259" key="1">
    <source>
        <dbReference type="Pfam" id="PF17921"/>
    </source>
</evidence>
<dbReference type="Pfam" id="PF17921">
    <property type="entry name" value="Integrase_H2C2"/>
    <property type="match status" value="1"/>
</dbReference>
<reference evidence="2" key="1">
    <citation type="journal article" date="2022" name="Plant J.">
        <title>Strategies of tolerance reflected in two North American maple genomes.</title>
        <authorList>
            <person name="McEvoy S.L."/>
            <person name="Sezen U.U."/>
            <person name="Trouern-Trend A."/>
            <person name="McMahon S.M."/>
            <person name="Schaberg P.G."/>
            <person name="Yang J."/>
            <person name="Wegrzyn J.L."/>
            <person name="Swenson N.G."/>
        </authorList>
    </citation>
    <scope>NUCLEOTIDE SEQUENCE</scope>
    <source>
        <strain evidence="2">91603</strain>
    </source>
</reference>
<dbReference type="Proteomes" id="UP001064489">
    <property type="component" value="Chromosome 4"/>
</dbReference>
<dbReference type="AlphaFoldDB" id="A0AAD5IYK4"/>
<feature type="domain" description="Integrase zinc-binding" evidence="1">
    <location>
        <begin position="69"/>
        <end position="123"/>
    </location>
</feature>
<proteinExistence type="predicted"/>
<comment type="caution">
    <text evidence="2">The sequence shown here is derived from an EMBL/GenBank/DDBJ whole genome shotgun (WGS) entry which is preliminary data.</text>
</comment>
<reference evidence="2" key="2">
    <citation type="submission" date="2023-02" db="EMBL/GenBank/DDBJ databases">
        <authorList>
            <person name="Swenson N.G."/>
            <person name="Wegrzyn J.L."/>
            <person name="Mcevoy S.L."/>
        </authorList>
    </citation>
    <scope>NUCLEOTIDE SEQUENCE</scope>
    <source>
        <strain evidence="2">91603</strain>
        <tissue evidence="2">Leaf</tissue>
    </source>
</reference>
<protein>
    <recommendedName>
        <fullName evidence="1">Integrase zinc-binding domain-containing protein</fullName>
    </recommendedName>
</protein>
<accession>A0AAD5IYK4</accession>
<evidence type="ECO:0000313" key="3">
    <source>
        <dbReference type="Proteomes" id="UP001064489"/>
    </source>
</evidence>
<gene>
    <name evidence="2" type="ORF">LWI28_009471</name>
</gene>
<organism evidence="2 3">
    <name type="scientific">Acer negundo</name>
    <name type="common">Box elder</name>
    <dbReference type="NCBI Taxonomy" id="4023"/>
    <lineage>
        <taxon>Eukaryota</taxon>
        <taxon>Viridiplantae</taxon>
        <taxon>Streptophyta</taxon>
        <taxon>Embryophyta</taxon>
        <taxon>Tracheophyta</taxon>
        <taxon>Spermatophyta</taxon>
        <taxon>Magnoliopsida</taxon>
        <taxon>eudicotyledons</taxon>
        <taxon>Gunneridae</taxon>
        <taxon>Pentapetalae</taxon>
        <taxon>rosids</taxon>
        <taxon>malvids</taxon>
        <taxon>Sapindales</taxon>
        <taxon>Sapindaceae</taxon>
        <taxon>Hippocastanoideae</taxon>
        <taxon>Acereae</taxon>
        <taxon>Acer</taxon>
    </lineage>
</organism>
<dbReference type="EMBL" id="JAJSOW010000101">
    <property type="protein sequence ID" value="KAI9180926.1"/>
    <property type="molecule type" value="Genomic_DNA"/>
</dbReference>
<sequence>MCTDEGTLTAITLPQPIWIQEIQDSYIQDPTTMKELSGLLIDPAASLEYTQSNGILRMHGRIYVGHKGTLRGRLIKEAHGSASGGHSGIKGTVKHLQQYFIWEAINKEVVEWVTICAICQQCKGEHVKSLGLL</sequence>
<dbReference type="Gene3D" id="1.10.340.70">
    <property type="match status" value="1"/>
</dbReference>
<dbReference type="InterPro" id="IPR041588">
    <property type="entry name" value="Integrase_H2C2"/>
</dbReference>
<evidence type="ECO:0000313" key="2">
    <source>
        <dbReference type="EMBL" id="KAI9180926.1"/>
    </source>
</evidence>